<dbReference type="GO" id="GO:0009279">
    <property type="term" value="C:cell outer membrane"/>
    <property type="evidence" value="ECO:0007669"/>
    <property type="project" value="UniProtKB-SubCell"/>
</dbReference>
<dbReference type="PANTHER" id="PTHR35093:SF3">
    <property type="entry name" value="LONG-CHAIN FATTY ACID TRANSPORT PROTEIN"/>
    <property type="match status" value="1"/>
</dbReference>
<accession>A0A4R7K120</accession>
<evidence type="ECO:0000256" key="7">
    <source>
        <dbReference type="ARBA" id="ARBA00023237"/>
    </source>
</evidence>
<sequence length="428" mass="45525">MATTHKKLISVAIAAAVIPVSVQGAGFGLNSHSAKSGGTSHAGTAVMAEDPATVFYNPAGMVLNDKAAVSGSFAQIMPEFDFTDENSSVTIGGTPLPGDESMSDEGGLAPSFYYMAPFRDDWAVGISINAPYGSNTKYDSDWIGRFNGIESDIRGININPNIAHEINDSVSIGFGINIQKFDATLIQQRVVGQDPNTGALITDETEVEGDSWSVGYNAGLLFQPLEATRIGLAYRSEISHSLDGDLTLGGTSVDASASVELPESATLSFSQGFGDENRLTLLADAAYTRWSRVDTITIETATPGVGDSLALDFKNSWRGSIGAAWEQTEQLTLRGGYTFEESAVQNAETRTPRVPDNHRNWVSLGAGYEFANGLELDASYSHLFIKDTKINNTQVINAPGAGPVGQSTLNGEFESSADILSVQATYRY</sequence>
<dbReference type="PANTHER" id="PTHR35093">
    <property type="entry name" value="OUTER MEMBRANE PROTEIN NMB0088-RELATED"/>
    <property type="match status" value="1"/>
</dbReference>
<organism evidence="9 10">
    <name type="scientific">Halospina denitrificans</name>
    <dbReference type="NCBI Taxonomy" id="332522"/>
    <lineage>
        <taxon>Bacteria</taxon>
        <taxon>Pseudomonadati</taxon>
        <taxon>Pseudomonadota</taxon>
        <taxon>Gammaproteobacteria</taxon>
        <taxon>Halospina</taxon>
    </lineage>
</organism>
<feature type="signal peptide" evidence="8">
    <location>
        <begin position="1"/>
        <end position="24"/>
    </location>
</feature>
<comment type="subcellular location">
    <subcellularLocation>
        <location evidence="1">Cell outer membrane</location>
        <topology evidence="1">Multi-pass membrane protein</topology>
    </subcellularLocation>
</comment>
<evidence type="ECO:0000256" key="1">
    <source>
        <dbReference type="ARBA" id="ARBA00004571"/>
    </source>
</evidence>
<evidence type="ECO:0000256" key="2">
    <source>
        <dbReference type="ARBA" id="ARBA00008163"/>
    </source>
</evidence>
<dbReference type="RefSeq" id="WP_166645989.1">
    <property type="nucleotide sequence ID" value="NZ_SOAX01000002.1"/>
</dbReference>
<evidence type="ECO:0000313" key="10">
    <source>
        <dbReference type="Proteomes" id="UP000295830"/>
    </source>
</evidence>
<keyword evidence="7" id="KW-0998">Cell outer membrane</keyword>
<reference evidence="9 10" key="1">
    <citation type="submission" date="2019-03" db="EMBL/GenBank/DDBJ databases">
        <title>Genomic Encyclopedia of Type Strains, Phase IV (KMG-IV): sequencing the most valuable type-strain genomes for metagenomic binning, comparative biology and taxonomic classification.</title>
        <authorList>
            <person name="Goeker M."/>
        </authorList>
    </citation>
    <scope>NUCLEOTIDE SEQUENCE [LARGE SCALE GENOMIC DNA]</scope>
    <source>
        <strain evidence="9 10">DSM 15505</strain>
    </source>
</reference>
<dbReference type="Pfam" id="PF03349">
    <property type="entry name" value="Toluene_X"/>
    <property type="match status" value="1"/>
</dbReference>
<protein>
    <submittedName>
        <fullName evidence="9">Long-chain fatty acid transport protein</fullName>
    </submittedName>
</protein>
<comment type="similarity">
    <text evidence="2">Belongs to the OmpP1/FadL family.</text>
</comment>
<keyword evidence="4" id="KW-0812">Transmembrane</keyword>
<dbReference type="SUPFAM" id="SSF56935">
    <property type="entry name" value="Porins"/>
    <property type="match status" value="1"/>
</dbReference>
<keyword evidence="3" id="KW-1134">Transmembrane beta strand</keyword>
<evidence type="ECO:0000256" key="6">
    <source>
        <dbReference type="ARBA" id="ARBA00023136"/>
    </source>
</evidence>
<feature type="chain" id="PRO_5020300269" evidence="8">
    <location>
        <begin position="25"/>
        <end position="428"/>
    </location>
</feature>
<name>A0A4R7K120_9GAMM</name>
<evidence type="ECO:0000256" key="5">
    <source>
        <dbReference type="ARBA" id="ARBA00022729"/>
    </source>
</evidence>
<dbReference type="Gene3D" id="2.40.160.60">
    <property type="entry name" value="Outer membrane protein transport protein (OMPP1/FadL/TodX)"/>
    <property type="match status" value="1"/>
</dbReference>
<keyword evidence="6" id="KW-0472">Membrane</keyword>
<proteinExistence type="inferred from homology"/>
<evidence type="ECO:0000256" key="4">
    <source>
        <dbReference type="ARBA" id="ARBA00022692"/>
    </source>
</evidence>
<comment type="caution">
    <text evidence="9">The sequence shown here is derived from an EMBL/GenBank/DDBJ whole genome shotgun (WGS) entry which is preliminary data.</text>
</comment>
<dbReference type="EMBL" id="SOAX01000002">
    <property type="protein sequence ID" value="TDT43139.1"/>
    <property type="molecule type" value="Genomic_DNA"/>
</dbReference>
<dbReference type="InterPro" id="IPR005017">
    <property type="entry name" value="OMPP1/FadL/TodX"/>
</dbReference>
<evidence type="ECO:0000256" key="8">
    <source>
        <dbReference type="SAM" id="SignalP"/>
    </source>
</evidence>
<dbReference type="AlphaFoldDB" id="A0A4R7K120"/>
<keyword evidence="5 8" id="KW-0732">Signal</keyword>
<dbReference type="GO" id="GO:0015483">
    <property type="term" value="F:long-chain fatty acid transporting porin activity"/>
    <property type="evidence" value="ECO:0007669"/>
    <property type="project" value="TreeGrafter"/>
</dbReference>
<evidence type="ECO:0000313" key="9">
    <source>
        <dbReference type="EMBL" id="TDT43139.1"/>
    </source>
</evidence>
<dbReference type="Proteomes" id="UP000295830">
    <property type="component" value="Unassembled WGS sequence"/>
</dbReference>
<gene>
    <name evidence="9" type="ORF">DES49_0949</name>
</gene>
<keyword evidence="10" id="KW-1185">Reference proteome</keyword>
<evidence type="ECO:0000256" key="3">
    <source>
        <dbReference type="ARBA" id="ARBA00022452"/>
    </source>
</evidence>